<feature type="transmembrane region" description="Helical" evidence="1">
    <location>
        <begin position="253"/>
        <end position="277"/>
    </location>
</feature>
<protein>
    <submittedName>
        <fullName evidence="3">Putative membrane protein</fullName>
    </submittedName>
</protein>
<dbReference type="EMBL" id="QJJM01000004">
    <property type="protein sequence ID" value="PXW77654.1"/>
    <property type="molecule type" value="Genomic_DNA"/>
</dbReference>
<keyword evidence="4" id="KW-1185">Reference proteome</keyword>
<dbReference type="AlphaFoldDB" id="A0A2V3V918"/>
<feature type="transmembrane region" description="Helical" evidence="1">
    <location>
        <begin position="379"/>
        <end position="400"/>
    </location>
</feature>
<feature type="domain" description="YdbS-like PH" evidence="2">
    <location>
        <begin position="425"/>
        <end position="501"/>
    </location>
</feature>
<evidence type="ECO:0000313" key="4">
    <source>
        <dbReference type="Proteomes" id="UP000248014"/>
    </source>
</evidence>
<dbReference type="InterPro" id="IPR005182">
    <property type="entry name" value="YdbS-like_PH"/>
</dbReference>
<name>A0A2V3V918_9SPHN</name>
<dbReference type="OrthoDB" id="8481729at2"/>
<accession>A0A2V3V918</accession>
<organism evidence="3 4">
    <name type="scientific">Blastomonas natatoria</name>
    <dbReference type="NCBI Taxonomy" id="34015"/>
    <lineage>
        <taxon>Bacteria</taxon>
        <taxon>Pseudomonadati</taxon>
        <taxon>Pseudomonadota</taxon>
        <taxon>Alphaproteobacteria</taxon>
        <taxon>Sphingomonadales</taxon>
        <taxon>Sphingomonadaceae</taxon>
        <taxon>Blastomonas</taxon>
    </lineage>
</organism>
<feature type="domain" description="YdbS-like PH" evidence="2">
    <location>
        <begin position="78"/>
        <end position="157"/>
    </location>
</feature>
<dbReference type="PANTHER" id="PTHR34473:SF2">
    <property type="entry name" value="UPF0699 TRANSMEMBRANE PROTEIN YDBT"/>
    <property type="match status" value="1"/>
</dbReference>
<sequence>MSDTLDAPAQLALPAEQTATERRLHPLTLLLNLSRQVPQMIIGLVALRLSGPEELRPWVALMALLAILGMFGFEFYRWWRFSYRLEPDELRIASGVFSRNVRSIPYERIQDVNLEQGVFARVLGLAKVRLETGSSGSGDEGALDSVDLAEAERLRDVIRLRKAQNTAEPDQPGAGPAEVAADRIDAPLLFAMDPRRILIAGVFNFSLVFFALVGALLNNIDFLIPGDFWDPRRLLDFLGLDDLFAALDMAARIASVIAALFGVLVIGLIGGIIRTFLREYGFRLERTETGFRRRRGLLTLTDVVMPLHRIQAAVIATGPIRRRFGWYELKVQSLASDSDKESDHSIAPFATEAELRHVLAETRIGWNTDYPAMRRVDPAMWWVPLVFALPVPIIGLGIAATLASPWIALAYAALPLVPLASWLHWRAHRYALVDDQLYVRHGFWNQTLILLPVRRVQSVDIRQSFVSRYIGLAEIAIGVAGRSGAVTIQAIPLGEATKLRSMLLGNQPGAWS</sequence>
<dbReference type="PANTHER" id="PTHR34473">
    <property type="entry name" value="UPF0699 TRANSMEMBRANE PROTEIN YDBS"/>
    <property type="match status" value="1"/>
</dbReference>
<reference evidence="3 4" key="1">
    <citation type="submission" date="2018-05" db="EMBL/GenBank/DDBJ databases">
        <title>Genomic Encyclopedia of Type Strains, Phase IV (KMG-IV): sequencing the most valuable type-strain genomes for metagenomic binning, comparative biology and taxonomic classification.</title>
        <authorList>
            <person name="Goeker M."/>
        </authorList>
    </citation>
    <scope>NUCLEOTIDE SEQUENCE [LARGE SCALE GENOMIC DNA]</scope>
    <source>
        <strain evidence="3 4">DSM 3183</strain>
    </source>
</reference>
<keyword evidence="1" id="KW-1133">Transmembrane helix</keyword>
<keyword evidence="1" id="KW-0812">Transmembrane</keyword>
<evidence type="ECO:0000313" key="3">
    <source>
        <dbReference type="EMBL" id="PXW77654.1"/>
    </source>
</evidence>
<dbReference type="RefSeq" id="WP_110298140.1">
    <property type="nucleotide sequence ID" value="NZ_QJJM01000004.1"/>
</dbReference>
<dbReference type="Proteomes" id="UP000248014">
    <property type="component" value="Unassembled WGS sequence"/>
</dbReference>
<dbReference type="Pfam" id="PF03703">
    <property type="entry name" value="bPH_2"/>
    <property type="match status" value="3"/>
</dbReference>
<evidence type="ECO:0000259" key="2">
    <source>
        <dbReference type="Pfam" id="PF03703"/>
    </source>
</evidence>
<keyword evidence="1" id="KW-0472">Membrane</keyword>
<feature type="domain" description="YdbS-like PH" evidence="2">
    <location>
        <begin position="281"/>
        <end position="337"/>
    </location>
</feature>
<evidence type="ECO:0000256" key="1">
    <source>
        <dbReference type="SAM" id="Phobius"/>
    </source>
</evidence>
<gene>
    <name evidence="3" type="ORF">C7451_104149</name>
</gene>
<feature type="transmembrane region" description="Helical" evidence="1">
    <location>
        <begin position="58"/>
        <end position="76"/>
    </location>
</feature>
<comment type="caution">
    <text evidence="3">The sequence shown here is derived from an EMBL/GenBank/DDBJ whole genome shotgun (WGS) entry which is preliminary data.</text>
</comment>
<feature type="transmembrane region" description="Helical" evidence="1">
    <location>
        <begin position="406"/>
        <end position="425"/>
    </location>
</feature>
<feature type="transmembrane region" description="Helical" evidence="1">
    <location>
        <begin position="197"/>
        <end position="217"/>
    </location>
</feature>
<proteinExistence type="predicted"/>